<dbReference type="OrthoDB" id="10514139at2759"/>
<gene>
    <name evidence="2" type="ORF">AVEN_5456_1</name>
</gene>
<dbReference type="EMBL" id="BGPR01000454">
    <property type="protein sequence ID" value="GBM21137.1"/>
    <property type="molecule type" value="Genomic_DNA"/>
</dbReference>
<sequence>MPPNIYPGEITGPLSSTERALGASLLNRPYLSIFFLAQSTERTAGALRHSETTSVGRYLRPFQSITAAAQIHPPLRRPCTRPSRLPCKGGATATSRFAKALSGAQPESVPREFASTGYTRMRQTILILGTPPGATSCPKDALPSLRPSAQPTGLPQGLTTTSVSGLHISPSPF</sequence>
<proteinExistence type="predicted"/>
<keyword evidence="3" id="KW-1185">Reference proteome</keyword>
<dbReference type="Proteomes" id="UP000499080">
    <property type="component" value="Unassembled WGS sequence"/>
</dbReference>
<feature type="compositionally biased region" description="Polar residues" evidence="1">
    <location>
        <begin position="147"/>
        <end position="164"/>
    </location>
</feature>
<evidence type="ECO:0000313" key="3">
    <source>
        <dbReference type="Proteomes" id="UP000499080"/>
    </source>
</evidence>
<name>A0A4Y2DXQ7_ARAVE</name>
<evidence type="ECO:0000256" key="1">
    <source>
        <dbReference type="SAM" id="MobiDB-lite"/>
    </source>
</evidence>
<feature type="region of interest" description="Disordered" evidence="1">
    <location>
        <begin position="146"/>
        <end position="173"/>
    </location>
</feature>
<organism evidence="2 3">
    <name type="scientific">Araneus ventricosus</name>
    <name type="common">Orbweaver spider</name>
    <name type="synonym">Epeira ventricosa</name>
    <dbReference type="NCBI Taxonomy" id="182803"/>
    <lineage>
        <taxon>Eukaryota</taxon>
        <taxon>Metazoa</taxon>
        <taxon>Ecdysozoa</taxon>
        <taxon>Arthropoda</taxon>
        <taxon>Chelicerata</taxon>
        <taxon>Arachnida</taxon>
        <taxon>Araneae</taxon>
        <taxon>Araneomorphae</taxon>
        <taxon>Entelegynae</taxon>
        <taxon>Araneoidea</taxon>
        <taxon>Araneidae</taxon>
        <taxon>Araneus</taxon>
    </lineage>
</organism>
<evidence type="ECO:0000313" key="2">
    <source>
        <dbReference type="EMBL" id="GBM21137.1"/>
    </source>
</evidence>
<comment type="caution">
    <text evidence="2">The sequence shown here is derived from an EMBL/GenBank/DDBJ whole genome shotgun (WGS) entry which is preliminary data.</text>
</comment>
<protein>
    <submittedName>
        <fullName evidence="2">Uncharacterized protein</fullName>
    </submittedName>
</protein>
<dbReference type="AlphaFoldDB" id="A0A4Y2DXQ7"/>
<reference evidence="2 3" key="1">
    <citation type="journal article" date="2019" name="Sci. Rep.">
        <title>Orb-weaving spider Araneus ventricosus genome elucidates the spidroin gene catalogue.</title>
        <authorList>
            <person name="Kono N."/>
            <person name="Nakamura H."/>
            <person name="Ohtoshi R."/>
            <person name="Moran D.A.P."/>
            <person name="Shinohara A."/>
            <person name="Yoshida Y."/>
            <person name="Fujiwara M."/>
            <person name="Mori M."/>
            <person name="Tomita M."/>
            <person name="Arakawa K."/>
        </authorList>
    </citation>
    <scope>NUCLEOTIDE SEQUENCE [LARGE SCALE GENOMIC DNA]</scope>
</reference>
<accession>A0A4Y2DXQ7</accession>